<gene>
    <name evidence="3" type="ORF">FOXYS1_6826</name>
</gene>
<evidence type="ECO:0000313" key="4">
    <source>
        <dbReference type="Proteomes" id="UP000558688"/>
    </source>
</evidence>
<name>A0A8H5ADG9_FUSOX</name>
<keyword evidence="2" id="KW-0812">Transmembrane</keyword>
<feature type="compositionally biased region" description="Polar residues" evidence="1">
    <location>
        <begin position="592"/>
        <end position="603"/>
    </location>
</feature>
<reference evidence="3" key="1">
    <citation type="submission" date="2020-02" db="EMBL/GenBank/DDBJ databases">
        <title>Identification and distribution of gene clusters putatively required for synthesis of sphingolipid metabolism inhibitors in phylogenetically diverse species of the filamentous fungus Fusarium.</title>
        <authorList>
            <person name="Kim H.-S."/>
            <person name="Busman M."/>
            <person name="Brown D.W."/>
            <person name="Divon H."/>
            <person name="Uhlig S."/>
            <person name="Proctor R.H."/>
        </authorList>
    </citation>
    <scope>NUCLEOTIDE SEQUENCE [LARGE SCALE GENOMIC DNA]</scope>
    <source>
        <strain evidence="3">NRRL 39464</strain>
    </source>
</reference>
<sequence>MLKPIKKLDALISHLNRLMHTRESHDALILFLAYAAHFLATALETPIPERLKSWVFECSKILLRIVPPRLLSLLSTSKYSPAIRSLSANKTLVAERFRALSDILDDWQIITRLWGLLATWTDAKEFLTSFTFENESEGKKSNPRRYLVQKAIRATYIMGLFGYYGLENLAWLTRRGVFKWTDKTESKLMVWSLKAWGVYVMSEMAQLLYDRSESKRTGEEQDEETRAEWRRKFVQVLLYGPLTLPRSRPGPGQLPSSTPYSPPLRSLGSGKSENRNCQSLAMSHAKACEKAAEDPDKEHVARARHMQASSSYWKKYAWHHPNYMKLQPLVRTSSRQRQEISRHPEPCFNWFQQASKTRQDTHFSLLIRLWHIANHAPSASTAYYCIPPSGLLIGLSGLEGTECALLLVKAMHVCNFCSPRSLLTALLRLLDKMAEVYHALNGGGLTGSPPDPAITELPKPYNRDILKRQNLGTYDVCGYYSIPGQFWVVNYCYYSGVSTATCATSSNHIGCDGYVKTRCFTSSSCTSTSSNELGCPSGSATAISTDSDGDELTLYPFCTKKHMEVAMYKELKGVTASMETSLESNSESTSSDGQLTAKTGTTGESKTQEAASSAESSSSSGPDTSSNSSATVGAIAGGVLGGLALLALIGFGLWFIRHKKRQGGNGTHVVATTDQPPVIPYYQQQAQGEANYQPLASVMSPETKAYSPSANLRGSAFNEIQSSHHDSPNPTEYC</sequence>
<feature type="region of interest" description="Disordered" evidence="1">
    <location>
        <begin position="579"/>
        <end position="629"/>
    </location>
</feature>
<feature type="region of interest" description="Disordered" evidence="1">
    <location>
        <begin position="243"/>
        <end position="275"/>
    </location>
</feature>
<keyword evidence="2" id="KW-0472">Membrane</keyword>
<dbReference type="Proteomes" id="UP000558688">
    <property type="component" value="Unassembled WGS sequence"/>
</dbReference>
<keyword evidence="2" id="KW-1133">Transmembrane helix</keyword>
<protein>
    <submittedName>
        <fullName evidence="3">Uncharacterized protein</fullName>
    </submittedName>
</protein>
<comment type="caution">
    <text evidence="3">The sequence shown here is derived from an EMBL/GenBank/DDBJ whole genome shotgun (WGS) entry which is preliminary data.</text>
</comment>
<proteinExistence type="predicted"/>
<evidence type="ECO:0000256" key="1">
    <source>
        <dbReference type="SAM" id="MobiDB-lite"/>
    </source>
</evidence>
<organism evidence="3 4">
    <name type="scientific">Fusarium oxysporum</name>
    <name type="common">Fusarium vascular wilt</name>
    <dbReference type="NCBI Taxonomy" id="5507"/>
    <lineage>
        <taxon>Eukaryota</taxon>
        <taxon>Fungi</taxon>
        <taxon>Dikarya</taxon>
        <taxon>Ascomycota</taxon>
        <taxon>Pezizomycotina</taxon>
        <taxon>Sordariomycetes</taxon>
        <taxon>Hypocreomycetidae</taxon>
        <taxon>Hypocreales</taxon>
        <taxon>Nectriaceae</taxon>
        <taxon>Fusarium</taxon>
        <taxon>Fusarium oxysporum species complex</taxon>
    </lineage>
</organism>
<evidence type="ECO:0000256" key="2">
    <source>
        <dbReference type="SAM" id="Phobius"/>
    </source>
</evidence>
<accession>A0A8H5ADG9</accession>
<evidence type="ECO:0000313" key="3">
    <source>
        <dbReference type="EMBL" id="KAF5262457.1"/>
    </source>
</evidence>
<feature type="transmembrane region" description="Helical" evidence="2">
    <location>
        <begin position="632"/>
        <end position="656"/>
    </location>
</feature>
<dbReference type="AlphaFoldDB" id="A0A8H5ADG9"/>
<dbReference type="EMBL" id="JAAFOW010001078">
    <property type="protein sequence ID" value="KAF5262457.1"/>
    <property type="molecule type" value="Genomic_DNA"/>
</dbReference>
<feature type="compositionally biased region" description="Low complexity" evidence="1">
    <location>
        <begin position="579"/>
        <end position="591"/>
    </location>
</feature>
<feature type="compositionally biased region" description="Low complexity" evidence="1">
    <location>
        <begin position="604"/>
        <end position="629"/>
    </location>
</feature>